<keyword evidence="1" id="KW-1133">Transmembrane helix</keyword>
<dbReference type="RefSeq" id="XP_001453696.1">
    <property type="nucleotide sequence ID" value="XM_001453659.1"/>
</dbReference>
<dbReference type="EMBL" id="CT868569">
    <property type="protein sequence ID" value="CAK86299.1"/>
    <property type="molecule type" value="Genomic_DNA"/>
</dbReference>
<dbReference type="AlphaFoldDB" id="A0DTD2"/>
<keyword evidence="1" id="KW-0812">Transmembrane</keyword>
<name>A0DTD2_PARTE</name>
<dbReference type="KEGG" id="ptm:GSPATT00039755001"/>
<sequence>MLEKILDLITFIVLIQYNFQDVEFLPHVTDFLDSLTTRNLEITFSPRGYQNYQLIKDFYNIQLIPLFRYFIIIINLVSYVYSFQQQTSFGFEQGLQILILINYKYSFKNQSFKVSKIGF</sequence>
<gene>
    <name evidence="2" type="ORF">GSPATT00039755001</name>
</gene>
<protein>
    <recommendedName>
        <fullName evidence="4">Transmembrane protein</fullName>
    </recommendedName>
</protein>
<evidence type="ECO:0000256" key="1">
    <source>
        <dbReference type="SAM" id="Phobius"/>
    </source>
</evidence>
<keyword evidence="1" id="KW-0472">Membrane</keyword>
<proteinExistence type="predicted"/>
<evidence type="ECO:0008006" key="4">
    <source>
        <dbReference type="Google" id="ProtNLM"/>
    </source>
</evidence>
<dbReference type="Proteomes" id="UP000000600">
    <property type="component" value="Unassembled WGS sequence"/>
</dbReference>
<reference evidence="2 3" key="1">
    <citation type="journal article" date="2006" name="Nature">
        <title>Global trends of whole-genome duplications revealed by the ciliate Paramecium tetraurelia.</title>
        <authorList>
            <consortium name="Genoscope"/>
            <person name="Aury J.-M."/>
            <person name="Jaillon O."/>
            <person name="Duret L."/>
            <person name="Noel B."/>
            <person name="Jubin C."/>
            <person name="Porcel B.M."/>
            <person name="Segurens B."/>
            <person name="Daubin V."/>
            <person name="Anthouard V."/>
            <person name="Aiach N."/>
            <person name="Arnaiz O."/>
            <person name="Billaut A."/>
            <person name="Beisson J."/>
            <person name="Blanc I."/>
            <person name="Bouhouche K."/>
            <person name="Camara F."/>
            <person name="Duharcourt S."/>
            <person name="Guigo R."/>
            <person name="Gogendeau D."/>
            <person name="Katinka M."/>
            <person name="Keller A.-M."/>
            <person name="Kissmehl R."/>
            <person name="Klotz C."/>
            <person name="Koll F."/>
            <person name="Le Moue A."/>
            <person name="Lepere C."/>
            <person name="Malinsky S."/>
            <person name="Nowacki M."/>
            <person name="Nowak J.K."/>
            <person name="Plattner H."/>
            <person name="Poulain J."/>
            <person name="Ruiz F."/>
            <person name="Serrano V."/>
            <person name="Zagulski M."/>
            <person name="Dessen P."/>
            <person name="Betermier M."/>
            <person name="Weissenbach J."/>
            <person name="Scarpelli C."/>
            <person name="Schachter V."/>
            <person name="Sperling L."/>
            <person name="Meyer E."/>
            <person name="Cohen J."/>
            <person name="Wincker P."/>
        </authorList>
    </citation>
    <scope>NUCLEOTIDE SEQUENCE [LARGE SCALE GENOMIC DNA]</scope>
    <source>
        <strain evidence="2 3">Stock d4-2</strain>
    </source>
</reference>
<feature type="transmembrane region" description="Helical" evidence="1">
    <location>
        <begin position="66"/>
        <end position="83"/>
    </location>
</feature>
<dbReference type="GeneID" id="5039480"/>
<organism evidence="2 3">
    <name type="scientific">Paramecium tetraurelia</name>
    <dbReference type="NCBI Taxonomy" id="5888"/>
    <lineage>
        <taxon>Eukaryota</taxon>
        <taxon>Sar</taxon>
        <taxon>Alveolata</taxon>
        <taxon>Ciliophora</taxon>
        <taxon>Intramacronucleata</taxon>
        <taxon>Oligohymenophorea</taxon>
        <taxon>Peniculida</taxon>
        <taxon>Parameciidae</taxon>
        <taxon>Paramecium</taxon>
    </lineage>
</organism>
<accession>A0DTD2</accession>
<keyword evidence="3" id="KW-1185">Reference proteome</keyword>
<evidence type="ECO:0000313" key="3">
    <source>
        <dbReference type="Proteomes" id="UP000000600"/>
    </source>
</evidence>
<evidence type="ECO:0000313" key="2">
    <source>
        <dbReference type="EMBL" id="CAK86299.1"/>
    </source>
</evidence>
<dbReference type="InParanoid" id="A0DTD2"/>
<dbReference type="HOGENOM" id="CLU_2066017_0_0_1"/>